<feature type="region of interest" description="Disordered" evidence="1">
    <location>
        <begin position="1"/>
        <end position="23"/>
    </location>
</feature>
<accession>A0A7J8A7D4</accession>
<organism evidence="2 3">
    <name type="scientific">Pipistrellus kuhlii</name>
    <name type="common">Kuhl's pipistrelle</name>
    <dbReference type="NCBI Taxonomy" id="59472"/>
    <lineage>
        <taxon>Eukaryota</taxon>
        <taxon>Metazoa</taxon>
        <taxon>Chordata</taxon>
        <taxon>Craniata</taxon>
        <taxon>Vertebrata</taxon>
        <taxon>Euteleostomi</taxon>
        <taxon>Mammalia</taxon>
        <taxon>Eutheria</taxon>
        <taxon>Laurasiatheria</taxon>
        <taxon>Chiroptera</taxon>
        <taxon>Yangochiroptera</taxon>
        <taxon>Vespertilionidae</taxon>
        <taxon>Pipistrellus</taxon>
    </lineage>
</organism>
<name>A0A7J8A7D4_PIPKU</name>
<keyword evidence="3" id="KW-1185">Reference proteome</keyword>
<protein>
    <submittedName>
        <fullName evidence="2">Uncharacterized protein</fullName>
    </submittedName>
</protein>
<reference evidence="2 3" key="1">
    <citation type="journal article" date="2020" name="Nature">
        <title>Six reference-quality genomes reveal evolution of bat adaptations.</title>
        <authorList>
            <person name="Jebb D."/>
            <person name="Huang Z."/>
            <person name="Pippel M."/>
            <person name="Hughes G.M."/>
            <person name="Lavrichenko K."/>
            <person name="Devanna P."/>
            <person name="Winkler S."/>
            <person name="Jermiin L.S."/>
            <person name="Skirmuntt E.C."/>
            <person name="Katzourakis A."/>
            <person name="Burkitt-Gray L."/>
            <person name="Ray D.A."/>
            <person name="Sullivan K.A.M."/>
            <person name="Roscito J.G."/>
            <person name="Kirilenko B.M."/>
            <person name="Davalos L.M."/>
            <person name="Corthals A.P."/>
            <person name="Power M.L."/>
            <person name="Jones G."/>
            <person name="Ransome R.D."/>
            <person name="Dechmann D.K.N."/>
            <person name="Locatelli A.G."/>
            <person name="Puechmaille S.J."/>
            <person name="Fedrigo O."/>
            <person name="Jarvis E.D."/>
            <person name="Hiller M."/>
            <person name="Vernes S.C."/>
            <person name="Myers E.W."/>
            <person name="Teeling E.C."/>
        </authorList>
    </citation>
    <scope>NUCLEOTIDE SEQUENCE [LARGE SCALE GENOMIC DNA]</scope>
    <source>
        <strain evidence="2">MPipKuh1</strain>
        <tissue evidence="2">Flight muscle</tissue>
    </source>
</reference>
<sequence length="196" mass="21746">MLARDSVTENHKGSSSWTLTAGAKRGQDTPASLACAQVRRPWLSCSCRSVGGSEQHWASLWASWMDRTLPPLNTCATHTFPDPESQLSQNLLISSMRNPPCFILQKFLTSLERICYLVGRNWGQKDKRDLPVLCGDPGPPGHGWPVTISLATPSLKTLYLHSCCFVWHPHCHYGPGANALGVRKDFIKKDSKVHKP</sequence>
<gene>
    <name evidence="2" type="ORF">mPipKuh1_008812</name>
</gene>
<dbReference type="Proteomes" id="UP000558488">
    <property type="component" value="Unassembled WGS sequence"/>
</dbReference>
<feature type="compositionally biased region" description="Basic and acidic residues" evidence="1">
    <location>
        <begin position="1"/>
        <end position="12"/>
    </location>
</feature>
<proteinExistence type="predicted"/>
<dbReference type="EMBL" id="JACAGB010000002">
    <property type="protein sequence ID" value="KAF6382432.1"/>
    <property type="molecule type" value="Genomic_DNA"/>
</dbReference>
<evidence type="ECO:0000256" key="1">
    <source>
        <dbReference type="SAM" id="MobiDB-lite"/>
    </source>
</evidence>
<evidence type="ECO:0000313" key="2">
    <source>
        <dbReference type="EMBL" id="KAF6382432.1"/>
    </source>
</evidence>
<comment type="caution">
    <text evidence="2">The sequence shown here is derived from an EMBL/GenBank/DDBJ whole genome shotgun (WGS) entry which is preliminary data.</text>
</comment>
<dbReference type="AlphaFoldDB" id="A0A7J8A7D4"/>
<evidence type="ECO:0000313" key="3">
    <source>
        <dbReference type="Proteomes" id="UP000558488"/>
    </source>
</evidence>